<dbReference type="Proteomes" id="UP001430953">
    <property type="component" value="Unassembled WGS sequence"/>
</dbReference>
<dbReference type="AlphaFoldDB" id="A0AAW2GNS7"/>
<protein>
    <submittedName>
        <fullName evidence="1">Uncharacterized protein</fullName>
    </submittedName>
</protein>
<organism evidence="1 2">
    <name type="scientific">Cardiocondyla obscurior</name>
    <dbReference type="NCBI Taxonomy" id="286306"/>
    <lineage>
        <taxon>Eukaryota</taxon>
        <taxon>Metazoa</taxon>
        <taxon>Ecdysozoa</taxon>
        <taxon>Arthropoda</taxon>
        <taxon>Hexapoda</taxon>
        <taxon>Insecta</taxon>
        <taxon>Pterygota</taxon>
        <taxon>Neoptera</taxon>
        <taxon>Endopterygota</taxon>
        <taxon>Hymenoptera</taxon>
        <taxon>Apocrita</taxon>
        <taxon>Aculeata</taxon>
        <taxon>Formicoidea</taxon>
        <taxon>Formicidae</taxon>
        <taxon>Myrmicinae</taxon>
        <taxon>Cardiocondyla</taxon>
    </lineage>
</organism>
<evidence type="ECO:0000313" key="1">
    <source>
        <dbReference type="EMBL" id="KAL0128131.1"/>
    </source>
</evidence>
<sequence>MERAEFRVQALIRSSASAAGRSLIGKRNGNRAICTLRHANCGIAPSAGRITEGRVEDLSIKQLDPLVRYAHRRVKCGPRRIELISASADYLIPPSSSRCESFICKVNRSVGKMNLYRKCANARRQTLRALLPLSGSTDSVDVEFSSCENRN</sequence>
<dbReference type="EMBL" id="JADYXP020000003">
    <property type="protein sequence ID" value="KAL0128131.1"/>
    <property type="molecule type" value="Genomic_DNA"/>
</dbReference>
<gene>
    <name evidence="1" type="ORF">PUN28_003408</name>
</gene>
<name>A0AAW2GNS7_9HYME</name>
<comment type="caution">
    <text evidence="1">The sequence shown here is derived from an EMBL/GenBank/DDBJ whole genome shotgun (WGS) entry which is preliminary data.</text>
</comment>
<reference evidence="1 2" key="1">
    <citation type="submission" date="2023-03" db="EMBL/GenBank/DDBJ databases">
        <title>High recombination rates correlate with genetic variation in Cardiocondyla obscurior ants.</title>
        <authorList>
            <person name="Errbii M."/>
        </authorList>
    </citation>
    <scope>NUCLEOTIDE SEQUENCE [LARGE SCALE GENOMIC DNA]</scope>
    <source>
        <strain evidence="1">Alpha-2009</strain>
        <tissue evidence="1">Whole body</tissue>
    </source>
</reference>
<keyword evidence="2" id="KW-1185">Reference proteome</keyword>
<proteinExistence type="predicted"/>
<evidence type="ECO:0000313" key="2">
    <source>
        <dbReference type="Proteomes" id="UP001430953"/>
    </source>
</evidence>
<accession>A0AAW2GNS7</accession>